<evidence type="ECO:0000259" key="5">
    <source>
        <dbReference type="Pfam" id="PF02902"/>
    </source>
</evidence>
<organism evidence="7 8">
    <name type="scientific">Urochloa decumbens</name>
    <dbReference type="NCBI Taxonomy" id="240449"/>
    <lineage>
        <taxon>Eukaryota</taxon>
        <taxon>Viridiplantae</taxon>
        <taxon>Streptophyta</taxon>
        <taxon>Embryophyta</taxon>
        <taxon>Tracheophyta</taxon>
        <taxon>Spermatophyta</taxon>
        <taxon>Magnoliopsida</taxon>
        <taxon>Liliopsida</taxon>
        <taxon>Poales</taxon>
        <taxon>Poaceae</taxon>
        <taxon>PACMAD clade</taxon>
        <taxon>Panicoideae</taxon>
        <taxon>Panicodae</taxon>
        <taxon>Paniceae</taxon>
        <taxon>Melinidinae</taxon>
        <taxon>Urochloa</taxon>
    </lineage>
</organism>
<dbReference type="InterPro" id="IPR003653">
    <property type="entry name" value="Peptidase_C48_C"/>
</dbReference>
<dbReference type="SUPFAM" id="SSF54001">
    <property type="entry name" value="Cysteine proteinases"/>
    <property type="match status" value="1"/>
</dbReference>
<name>A0ABC9BW90_9POAL</name>
<protein>
    <recommendedName>
        <fullName evidence="9">Ubiquitin-like protease family profile domain-containing protein</fullName>
    </recommendedName>
</protein>
<dbReference type="InterPro" id="IPR019557">
    <property type="entry name" value="AminoTfrase-like_pln_mobile"/>
</dbReference>
<evidence type="ECO:0000259" key="6">
    <source>
        <dbReference type="Pfam" id="PF10536"/>
    </source>
</evidence>
<evidence type="ECO:0000313" key="8">
    <source>
        <dbReference type="Proteomes" id="UP001497457"/>
    </source>
</evidence>
<feature type="region of interest" description="Disordered" evidence="4">
    <location>
        <begin position="277"/>
        <end position="308"/>
    </location>
</feature>
<comment type="similarity">
    <text evidence="1">Belongs to the peptidase C48 family.</text>
</comment>
<reference evidence="7 8" key="2">
    <citation type="submission" date="2024-10" db="EMBL/GenBank/DDBJ databases">
        <authorList>
            <person name="Ryan C."/>
        </authorList>
    </citation>
    <scope>NUCLEOTIDE SEQUENCE [LARGE SCALE GENOMIC DNA]</scope>
</reference>
<dbReference type="Gene3D" id="3.40.395.10">
    <property type="entry name" value="Adenoviral Proteinase, Chain A"/>
    <property type="match status" value="1"/>
</dbReference>
<dbReference type="InterPro" id="IPR038765">
    <property type="entry name" value="Papain-like_cys_pep_sf"/>
</dbReference>
<dbReference type="GO" id="GO:0008233">
    <property type="term" value="F:peptidase activity"/>
    <property type="evidence" value="ECO:0007669"/>
    <property type="project" value="UniProtKB-KW"/>
</dbReference>
<dbReference type="EMBL" id="OZ075137">
    <property type="protein sequence ID" value="CAL5005794.1"/>
    <property type="molecule type" value="Genomic_DNA"/>
</dbReference>
<keyword evidence="3" id="KW-0378">Hydrolase</keyword>
<dbReference type="Proteomes" id="UP001497457">
    <property type="component" value="Chromosome 27b"/>
</dbReference>
<dbReference type="Pfam" id="PF02902">
    <property type="entry name" value="Peptidase_C48"/>
    <property type="match status" value="1"/>
</dbReference>
<evidence type="ECO:0000256" key="3">
    <source>
        <dbReference type="ARBA" id="ARBA00022801"/>
    </source>
</evidence>
<dbReference type="GO" id="GO:0006508">
    <property type="term" value="P:proteolysis"/>
    <property type="evidence" value="ECO:0007669"/>
    <property type="project" value="UniProtKB-KW"/>
</dbReference>
<dbReference type="Pfam" id="PF10536">
    <property type="entry name" value="PMD"/>
    <property type="match status" value="1"/>
</dbReference>
<evidence type="ECO:0008006" key="9">
    <source>
        <dbReference type="Google" id="ProtNLM"/>
    </source>
</evidence>
<dbReference type="PANTHER" id="PTHR34835">
    <property type="entry name" value="OS07G0283600 PROTEIN-RELATED"/>
    <property type="match status" value="1"/>
</dbReference>
<dbReference type="PANTHER" id="PTHR34835:SF34">
    <property type="entry name" value="OS08G0555500 PROTEIN"/>
    <property type="match status" value="1"/>
</dbReference>
<feature type="domain" description="Ubiquitin-like protease family profile" evidence="5">
    <location>
        <begin position="333"/>
        <end position="409"/>
    </location>
</feature>
<proteinExistence type="inferred from homology"/>
<feature type="compositionally biased region" description="Basic and acidic residues" evidence="4">
    <location>
        <begin position="294"/>
        <end position="308"/>
    </location>
</feature>
<feature type="domain" description="Aminotransferase-like plant mobile" evidence="6">
    <location>
        <begin position="25"/>
        <end position="233"/>
    </location>
</feature>
<evidence type="ECO:0000256" key="2">
    <source>
        <dbReference type="ARBA" id="ARBA00022670"/>
    </source>
</evidence>
<evidence type="ECO:0000256" key="4">
    <source>
        <dbReference type="SAM" id="MobiDB-lite"/>
    </source>
</evidence>
<dbReference type="AlphaFoldDB" id="A0ABC9BW90"/>
<sequence length="433" mass="50267">MPGKLAALCRNLNERQRGIVKKIGLDSLLSIPSMPIQRMLLESLVEKYNVIDRNFTVNGHNVGISTWDVYCILGLVDKGEKIEISRKHADRKWFDLYKQKGDTAITFKYLEQRIPKEKDDDHFARMFVLYAIGTIMAPSSKEYVGSNYLELVVDVSRIKGLNWAQFTLDHLLENLAAFKSSRRTGLVGNLALLQVWYFEHFQAAGDCFNYAFHEHPLIRNWDHEKVMKRARLESIKKFGAEKVVIHLEPNESKVCPDNNLDQESGDQYDEAMRHEKFENKDRNENVDQGEENQGDLHGDSKDDESKMKESLESVKMLLTRFPEMHTLFQRCGIHSILQAIMSSTEKFKSRWSNYDILNWDIVVKKNIPQQSDVCSCGIFTIKYMQYWNGSELTSPFSQKDMETIRKEMPAELIMSPFNELTSIKDHVIDMDKF</sequence>
<accession>A0ABC9BW90</accession>
<gene>
    <name evidence="7" type="ORF">URODEC1_LOCUS67672</name>
</gene>
<keyword evidence="2" id="KW-0645">Protease</keyword>
<reference evidence="8" key="1">
    <citation type="submission" date="2024-06" db="EMBL/GenBank/DDBJ databases">
        <authorList>
            <person name="Ryan C."/>
        </authorList>
    </citation>
    <scope>NUCLEOTIDE SEQUENCE [LARGE SCALE GENOMIC DNA]</scope>
</reference>
<keyword evidence="8" id="KW-1185">Reference proteome</keyword>
<evidence type="ECO:0000313" key="7">
    <source>
        <dbReference type="EMBL" id="CAL5005794.1"/>
    </source>
</evidence>
<evidence type="ECO:0000256" key="1">
    <source>
        <dbReference type="ARBA" id="ARBA00005234"/>
    </source>
</evidence>